<keyword evidence="4 5" id="KW-0287">Flowering</keyword>
<reference evidence="9" key="2">
    <citation type="submission" date="2025-08" db="UniProtKB">
        <authorList>
            <consortium name="RefSeq"/>
        </authorList>
    </citation>
    <scope>IDENTIFICATION</scope>
    <source>
        <tissue evidence="9">Etiolated seedlings</tissue>
    </source>
</reference>
<dbReference type="Proteomes" id="UP000087171">
    <property type="component" value="Chromosome Ca5"/>
</dbReference>
<evidence type="ECO:0000256" key="5">
    <source>
        <dbReference type="RuleBase" id="RU364012"/>
    </source>
</evidence>
<feature type="compositionally biased region" description="Basic and acidic residues" evidence="7">
    <location>
        <begin position="90"/>
        <end position="102"/>
    </location>
</feature>
<dbReference type="OrthoDB" id="776053at2759"/>
<dbReference type="STRING" id="3827.A0A1S2YCZ8"/>
<feature type="region of interest" description="Disordered" evidence="7">
    <location>
        <begin position="72"/>
        <end position="143"/>
    </location>
</feature>
<keyword evidence="2 5" id="KW-0217">Developmental protein</keyword>
<feature type="coiled-coil region" evidence="6">
    <location>
        <begin position="32"/>
        <end position="59"/>
    </location>
</feature>
<evidence type="ECO:0000256" key="6">
    <source>
        <dbReference type="SAM" id="Coils"/>
    </source>
</evidence>
<evidence type="ECO:0000256" key="2">
    <source>
        <dbReference type="ARBA" id="ARBA00022473"/>
    </source>
</evidence>
<dbReference type="KEGG" id="cam:101515253"/>
<dbReference type="PANTHER" id="PTHR31791">
    <property type="entry name" value="FRIGIDA-LIKE PROTEIN 3-RELATED"/>
    <property type="match status" value="1"/>
</dbReference>
<accession>A0A1S2YCZ8</accession>
<dbReference type="Pfam" id="PF07899">
    <property type="entry name" value="Frigida"/>
    <property type="match status" value="1"/>
</dbReference>
<evidence type="ECO:0000313" key="9">
    <source>
        <dbReference type="RefSeq" id="XP_004503028.1"/>
    </source>
</evidence>
<dbReference type="RefSeq" id="XP_004503028.1">
    <property type="nucleotide sequence ID" value="XM_004502971.2"/>
</dbReference>
<dbReference type="AlphaFoldDB" id="A0A1S2YCZ8"/>
<comment type="similarity">
    <text evidence="1 5">Belongs to the Frigida family.</text>
</comment>
<dbReference type="PANTHER" id="PTHR31791:SF49">
    <property type="entry name" value="INACTIVE PROTEIN FRIGIDA"/>
    <property type="match status" value="1"/>
</dbReference>
<keyword evidence="3 5" id="KW-0221">Differentiation</keyword>
<gene>
    <name evidence="9" type="primary">LOC101515253</name>
</gene>
<protein>
    <recommendedName>
        <fullName evidence="5">FRIGIDA-like protein</fullName>
    </recommendedName>
</protein>
<evidence type="ECO:0000256" key="3">
    <source>
        <dbReference type="ARBA" id="ARBA00022782"/>
    </source>
</evidence>
<dbReference type="GO" id="GO:0030154">
    <property type="term" value="P:cell differentiation"/>
    <property type="evidence" value="ECO:0007669"/>
    <property type="project" value="UniProtKB-KW"/>
</dbReference>
<evidence type="ECO:0000256" key="1">
    <source>
        <dbReference type="ARBA" id="ARBA00008956"/>
    </source>
</evidence>
<name>A0A1S2YCZ8_CICAR</name>
<keyword evidence="6" id="KW-0175">Coiled coil</keyword>
<evidence type="ECO:0000313" key="8">
    <source>
        <dbReference type="Proteomes" id="UP000087171"/>
    </source>
</evidence>
<evidence type="ECO:0000256" key="7">
    <source>
        <dbReference type="SAM" id="MobiDB-lite"/>
    </source>
</evidence>
<sequence>MEVKQSTVSEGSIPPYNEHDACAKIDKSVNELNDLSISIQAFKNRYDELQKHLDFIQQSIDTRTKELEALATTTTVQTATDNGDIVPSEPESKSKAEGEREQQQQQQEPEEEEDPEEEPEEEEEDPEEPEVEEKKPEEEEDELLSLCKTMNSRGLRRYILTHLSETTSLKEQIPVALKTAPQPSKLVLECIGRFYLQGSKAYTTGSPMITARLASVLTLEYYLISGCVENEAQMTRSLKKDAATAAVSWRKRLIMEGGVGTASEMDARGLVLFLASFGVPGIFRNDDIVRLIRLSKPSEISHALRHSNALCSRVSDIAEGMMKKGMVVEAVDLAYTFGFEEKFTPQEVLASFLHKSNEAWKKAKQEARNVPNLLKKGNEKYLIALKSVVDCLEGHKVDFAKLLPEWRLKDTIFELERDIGHDITKKIEDGLVSKRKLDKSNSSKKVKVPDTKRTRFTARDPIVVSPSVTTLQGQRISSHMNGNSSYDGSVTAHYLEGRSYGYPNNYSSPASAQIGPVSGSLPEGFLGRGVSSGGSMIGGAIAGSLSGYQSDMPINNVRTTLDSNSSLYSRLRRIDEGALSYNRSIEQSFVGQPSSARVNHLYGRTSAEGYAVLPDHRSIGVPSRSGGSDLYSFADTVFDV</sequence>
<dbReference type="GO" id="GO:0009908">
    <property type="term" value="P:flower development"/>
    <property type="evidence" value="ECO:0007669"/>
    <property type="project" value="UniProtKB-KW"/>
</dbReference>
<dbReference type="InterPro" id="IPR012474">
    <property type="entry name" value="Frigida"/>
</dbReference>
<evidence type="ECO:0000256" key="4">
    <source>
        <dbReference type="ARBA" id="ARBA00023089"/>
    </source>
</evidence>
<keyword evidence="8" id="KW-1185">Reference proteome</keyword>
<dbReference type="GeneID" id="101515253"/>
<reference evidence="8" key="1">
    <citation type="journal article" date="2013" name="Nat. Biotechnol.">
        <title>Draft genome sequence of chickpea (Cicer arietinum) provides a resource for trait improvement.</title>
        <authorList>
            <person name="Varshney R.K."/>
            <person name="Song C."/>
            <person name="Saxena R.K."/>
            <person name="Azam S."/>
            <person name="Yu S."/>
            <person name="Sharpe A.G."/>
            <person name="Cannon S."/>
            <person name="Baek J."/>
            <person name="Rosen B.D."/>
            <person name="Tar'an B."/>
            <person name="Millan T."/>
            <person name="Zhang X."/>
            <person name="Ramsay L.D."/>
            <person name="Iwata A."/>
            <person name="Wang Y."/>
            <person name="Nelson W."/>
            <person name="Farmer A.D."/>
            <person name="Gaur P.M."/>
            <person name="Soderlund C."/>
            <person name="Penmetsa R.V."/>
            <person name="Xu C."/>
            <person name="Bharti A.K."/>
            <person name="He W."/>
            <person name="Winter P."/>
            <person name="Zhao S."/>
            <person name="Hane J.K."/>
            <person name="Carrasquilla-Garcia N."/>
            <person name="Condie J.A."/>
            <person name="Upadhyaya H.D."/>
            <person name="Luo M.C."/>
            <person name="Thudi M."/>
            <person name="Gowda C.L."/>
            <person name="Singh N.P."/>
            <person name="Lichtenzveig J."/>
            <person name="Gali K.K."/>
            <person name="Rubio J."/>
            <person name="Nadarajan N."/>
            <person name="Dolezel J."/>
            <person name="Bansal K.C."/>
            <person name="Xu X."/>
            <person name="Edwards D."/>
            <person name="Zhang G."/>
            <person name="Kahl G."/>
            <person name="Gil J."/>
            <person name="Singh K.B."/>
            <person name="Datta S.K."/>
            <person name="Jackson S.A."/>
            <person name="Wang J."/>
            <person name="Cook D.R."/>
        </authorList>
    </citation>
    <scope>NUCLEOTIDE SEQUENCE [LARGE SCALE GENOMIC DNA]</scope>
    <source>
        <strain evidence="8">cv. CDC Frontier</strain>
    </source>
</reference>
<organism evidence="8 9">
    <name type="scientific">Cicer arietinum</name>
    <name type="common">Chickpea</name>
    <name type="synonym">Garbanzo</name>
    <dbReference type="NCBI Taxonomy" id="3827"/>
    <lineage>
        <taxon>Eukaryota</taxon>
        <taxon>Viridiplantae</taxon>
        <taxon>Streptophyta</taxon>
        <taxon>Embryophyta</taxon>
        <taxon>Tracheophyta</taxon>
        <taxon>Spermatophyta</taxon>
        <taxon>Magnoliopsida</taxon>
        <taxon>eudicotyledons</taxon>
        <taxon>Gunneridae</taxon>
        <taxon>Pentapetalae</taxon>
        <taxon>rosids</taxon>
        <taxon>fabids</taxon>
        <taxon>Fabales</taxon>
        <taxon>Fabaceae</taxon>
        <taxon>Papilionoideae</taxon>
        <taxon>50 kb inversion clade</taxon>
        <taxon>NPAAA clade</taxon>
        <taxon>Hologalegina</taxon>
        <taxon>IRL clade</taxon>
        <taxon>Cicereae</taxon>
        <taxon>Cicer</taxon>
    </lineage>
</organism>
<feature type="compositionally biased region" description="Acidic residues" evidence="7">
    <location>
        <begin position="108"/>
        <end position="131"/>
    </location>
</feature>
<dbReference type="PaxDb" id="3827-XP_004503028.1"/>
<proteinExistence type="inferred from homology"/>
<dbReference type="eggNOG" id="ENOG502QUHP">
    <property type="taxonomic scope" value="Eukaryota"/>
</dbReference>